<organism evidence="2 3">
    <name type="scientific">Zostera marina</name>
    <name type="common">Eelgrass</name>
    <dbReference type="NCBI Taxonomy" id="29655"/>
    <lineage>
        <taxon>Eukaryota</taxon>
        <taxon>Viridiplantae</taxon>
        <taxon>Streptophyta</taxon>
        <taxon>Embryophyta</taxon>
        <taxon>Tracheophyta</taxon>
        <taxon>Spermatophyta</taxon>
        <taxon>Magnoliopsida</taxon>
        <taxon>Liliopsida</taxon>
        <taxon>Zosteraceae</taxon>
        <taxon>Zostera</taxon>
    </lineage>
</organism>
<evidence type="ECO:0000313" key="3">
    <source>
        <dbReference type="Proteomes" id="UP000036987"/>
    </source>
</evidence>
<dbReference type="AlphaFoldDB" id="A0A0K9P3J0"/>
<evidence type="ECO:0000256" key="1">
    <source>
        <dbReference type="SAM" id="MobiDB-lite"/>
    </source>
</evidence>
<feature type="compositionally biased region" description="Basic and acidic residues" evidence="1">
    <location>
        <begin position="188"/>
        <end position="200"/>
    </location>
</feature>
<sequence>MINIISFMITLKSNKFSLLFAELSSALSTTFLKENILKKAIIQFVITEFIGRSSKKSRTLGTTGSSLNKKTTHRMNVENFCMDKGKDAMTEAEVEDKVNEAVERAMTRQNEAMARQNEAMTRQMTFFQQYNTAMLAQNPNLRLPEFPSIFNNDAAQNIYTSGASSSRAAPSTQLPTQETTTPLQTTPQEEHTTPQPREGRSIIFTKEALRKVVGTKKKKKSEKKKLN</sequence>
<reference evidence="3" key="1">
    <citation type="journal article" date="2016" name="Nature">
        <title>The genome of the seagrass Zostera marina reveals angiosperm adaptation to the sea.</title>
        <authorList>
            <person name="Olsen J.L."/>
            <person name="Rouze P."/>
            <person name="Verhelst B."/>
            <person name="Lin Y.-C."/>
            <person name="Bayer T."/>
            <person name="Collen J."/>
            <person name="Dattolo E."/>
            <person name="De Paoli E."/>
            <person name="Dittami S."/>
            <person name="Maumus F."/>
            <person name="Michel G."/>
            <person name="Kersting A."/>
            <person name="Lauritano C."/>
            <person name="Lohaus R."/>
            <person name="Toepel M."/>
            <person name="Tonon T."/>
            <person name="Vanneste K."/>
            <person name="Amirebrahimi M."/>
            <person name="Brakel J."/>
            <person name="Bostroem C."/>
            <person name="Chovatia M."/>
            <person name="Grimwood J."/>
            <person name="Jenkins J.W."/>
            <person name="Jueterbock A."/>
            <person name="Mraz A."/>
            <person name="Stam W.T."/>
            <person name="Tice H."/>
            <person name="Bornberg-Bauer E."/>
            <person name="Green P.J."/>
            <person name="Pearson G.A."/>
            <person name="Procaccini G."/>
            <person name="Duarte C.M."/>
            <person name="Schmutz J."/>
            <person name="Reusch T.B.H."/>
            <person name="Van de Peer Y."/>
        </authorList>
    </citation>
    <scope>NUCLEOTIDE SEQUENCE [LARGE SCALE GENOMIC DNA]</scope>
    <source>
        <strain evidence="3">cv. Finnish</strain>
    </source>
</reference>
<gene>
    <name evidence="2" type="ORF">ZOSMA_443G00020</name>
</gene>
<accession>A0A0K9P3J0</accession>
<feature type="region of interest" description="Disordered" evidence="1">
    <location>
        <begin position="162"/>
        <end position="227"/>
    </location>
</feature>
<name>A0A0K9P3J0_ZOSMR</name>
<dbReference type="Proteomes" id="UP000036987">
    <property type="component" value="Unassembled WGS sequence"/>
</dbReference>
<feature type="compositionally biased region" description="Polar residues" evidence="1">
    <location>
        <begin position="162"/>
        <end position="171"/>
    </location>
</feature>
<protein>
    <submittedName>
        <fullName evidence="2">Uncharacterized protein</fullName>
    </submittedName>
</protein>
<keyword evidence="3" id="KW-1185">Reference proteome</keyword>
<comment type="caution">
    <text evidence="2">The sequence shown here is derived from an EMBL/GenBank/DDBJ whole genome shotgun (WGS) entry which is preliminary data.</text>
</comment>
<dbReference type="EMBL" id="LFYR01001315">
    <property type="protein sequence ID" value="KMZ62797.1"/>
    <property type="molecule type" value="Genomic_DNA"/>
</dbReference>
<feature type="compositionally biased region" description="Low complexity" evidence="1">
    <location>
        <begin position="172"/>
        <end position="187"/>
    </location>
</feature>
<feature type="compositionally biased region" description="Basic residues" evidence="1">
    <location>
        <begin position="213"/>
        <end position="227"/>
    </location>
</feature>
<evidence type="ECO:0000313" key="2">
    <source>
        <dbReference type="EMBL" id="KMZ62797.1"/>
    </source>
</evidence>
<proteinExistence type="predicted"/>